<gene>
    <name evidence="1" type="ORF">M404DRAFT_1009205</name>
</gene>
<dbReference type="Proteomes" id="UP000054217">
    <property type="component" value="Unassembled WGS sequence"/>
</dbReference>
<dbReference type="AlphaFoldDB" id="A0A0C3J5U3"/>
<protein>
    <submittedName>
        <fullName evidence="1">Uncharacterized protein</fullName>
    </submittedName>
</protein>
<dbReference type="HOGENOM" id="CLU_3069677_0_0_1"/>
<name>A0A0C3J5U3_PISTI</name>
<reference evidence="2" key="2">
    <citation type="submission" date="2015-01" db="EMBL/GenBank/DDBJ databases">
        <title>Evolutionary Origins and Diversification of the Mycorrhizal Mutualists.</title>
        <authorList>
            <consortium name="DOE Joint Genome Institute"/>
            <consortium name="Mycorrhizal Genomics Consortium"/>
            <person name="Kohler A."/>
            <person name="Kuo A."/>
            <person name="Nagy L.G."/>
            <person name="Floudas D."/>
            <person name="Copeland A."/>
            <person name="Barry K.W."/>
            <person name="Cichocki N."/>
            <person name="Veneault-Fourrey C."/>
            <person name="LaButti K."/>
            <person name="Lindquist E.A."/>
            <person name="Lipzen A."/>
            <person name="Lundell T."/>
            <person name="Morin E."/>
            <person name="Murat C."/>
            <person name="Riley R."/>
            <person name="Ohm R."/>
            <person name="Sun H."/>
            <person name="Tunlid A."/>
            <person name="Henrissat B."/>
            <person name="Grigoriev I.V."/>
            <person name="Hibbett D.S."/>
            <person name="Martin F."/>
        </authorList>
    </citation>
    <scope>NUCLEOTIDE SEQUENCE [LARGE SCALE GENOMIC DNA]</scope>
    <source>
        <strain evidence="2">Marx 270</strain>
    </source>
</reference>
<evidence type="ECO:0000313" key="1">
    <source>
        <dbReference type="EMBL" id="KIN93091.1"/>
    </source>
</evidence>
<keyword evidence="2" id="KW-1185">Reference proteome</keyword>
<reference evidence="1 2" key="1">
    <citation type="submission" date="2014-04" db="EMBL/GenBank/DDBJ databases">
        <authorList>
            <consortium name="DOE Joint Genome Institute"/>
            <person name="Kuo A."/>
            <person name="Kohler A."/>
            <person name="Costa M.D."/>
            <person name="Nagy L.G."/>
            <person name="Floudas D."/>
            <person name="Copeland A."/>
            <person name="Barry K.W."/>
            <person name="Cichocki N."/>
            <person name="Veneault-Fourrey C."/>
            <person name="LaButti K."/>
            <person name="Lindquist E.A."/>
            <person name="Lipzen A."/>
            <person name="Lundell T."/>
            <person name="Morin E."/>
            <person name="Murat C."/>
            <person name="Sun H."/>
            <person name="Tunlid A."/>
            <person name="Henrissat B."/>
            <person name="Grigoriev I.V."/>
            <person name="Hibbett D.S."/>
            <person name="Martin F."/>
            <person name="Nordberg H.P."/>
            <person name="Cantor M.N."/>
            <person name="Hua S.X."/>
        </authorList>
    </citation>
    <scope>NUCLEOTIDE SEQUENCE [LARGE SCALE GENOMIC DNA]</scope>
    <source>
        <strain evidence="1 2">Marx 270</strain>
    </source>
</reference>
<organism evidence="1 2">
    <name type="scientific">Pisolithus tinctorius Marx 270</name>
    <dbReference type="NCBI Taxonomy" id="870435"/>
    <lineage>
        <taxon>Eukaryota</taxon>
        <taxon>Fungi</taxon>
        <taxon>Dikarya</taxon>
        <taxon>Basidiomycota</taxon>
        <taxon>Agaricomycotina</taxon>
        <taxon>Agaricomycetes</taxon>
        <taxon>Agaricomycetidae</taxon>
        <taxon>Boletales</taxon>
        <taxon>Sclerodermatineae</taxon>
        <taxon>Pisolithaceae</taxon>
        <taxon>Pisolithus</taxon>
    </lineage>
</organism>
<dbReference type="EMBL" id="KN832229">
    <property type="protein sequence ID" value="KIN93091.1"/>
    <property type="molecule type" value="Genomic_DNA"/>
</dbReference>
<dbReference type="InParanoid" id="A0A0C3J5U3"/>
<accession>A0A0C3J5U3</accession>
<evidence type="ECO:0000313" key="2">
    <source>
        <dbReference type="Proteomes" id="UP000054217"/>
    </source>
</evidence>
<dbReference type="OrthoDB" id="2710798at2759"/>
<proteinExistence type="predicted"/>
<sequence>MRIVFHAITSDPEFYAAWSSIDAMSIELWLLERVGELQGFQGLFINVACFVFD</sequence>